<dbReference type="AlphaFoldDB" id="A0A0V8S022"/>
<name>A0A0V8S022_9ACTO</name>
<evidence type="ECO:0000313" key="1">
    <source>
        <dbReference type="EMBL" id="KSW13669.1"/>
    </source>
</evidence>
<reference evidence="1 2" key="1">
    <citation type="submission" date="2015-10" db="EMBL/GenBank/DDBJ databases">
        <title>Draft Genome of Actinomyces odontolyticus subsp. actinosynbacter strain XH001.</title>
        <authorList>
            <person name="Mclean J.S."/>
            <person name="He X."/>
        </authorList>
    </citation>
    <scope>NUCLEOTIDE SEQUENCE [LARGE SCALE GENOMIC DNA]</scope>
    <source>
        <strain evidence="1 2">XH001</strain>
    </source>
</reference>
<organism evidence="1 2">
    <name type="scientific">Schaalia odontolytica</name>
    <dbReference type="NCBI Taxonomy" id="1660"/>
    <lineage>
        <taxon>Bacteria</taxon>
        <taxon>Bacillati</taxon>
        <taxon>Actinomycetota</taxon>
        <taxon>Actinomycetes</taxon>
        <taxon>Actinomycetales</taxon>
        <taxon>Actinomycetaceae</taxon>
        <taxon>Schaalia</taxon>
    </lineage>
</organism>
<evidence type="ECO:0000313" key="2">
    <source>
        <dbReference type="Proteomes" id="UP000054686"/>
    </source>
</evidence>
<dbReference type="EMBL" id="LLVT01000001">
    <property type="protein sequence ID" value="KSW13669.1"/>
    <property type="molecule type" value="Genomic_DNA"/>
</dbReference>
<protein>
    <submittedName>
        <fullName evidence="1">Uncharacterized protein</fullName>
    </submittedName>
</protein>
<proteinExistence type="predicted"/>
<gene>
    <name evidence="1" type="ORF">APY09_00350</name>
</gene>
<comment type="caution">
    <text evidence="1">The sequence shown here is derived from an EMBL/GenBank/DDBJ whole genome shotgun (WGS) entry which is preliminary data.</text>
</comment>
<dbReference type="OrthoDB" id="3268205at2"/>
<accession>A0A0V8S022</accession>
<dbReference type="Proteomes" id="UP000054686">
    <property type="component" value="Unassembled WGS sequence"/>
</dbReference>
<sequence length="103" mass="12088">MTDTLTLKERDEAAASILAGRLRGDVRFKGRRWYLWNDAENRWERATVARGVTRRIIEEIQDLIIQAVFVKNYEEAHAWTRYLDRSDVGTRLTPRISRILRGG</sequence>